<dbReference type="Proteomes" id="UP000199577">
    <property type="component" value="Unassembled WGS sequence"/>
</dbReference>
<organism evidence="1 2">
    <name type="scientific">Parapedobacter composti</name>
    <dbReference type="NCBI Taxonomy" id="623281"/>
    <lineage>
        <taxon>Bacteria</taxon>
        <taxon>Pseudomonadati</taxon>
        <taxon>Bacteroidota</taxon>
        <taxon>Sphingobacteriia</taxon>
        <taxon>Sphingobacteriales</taxon>
        <taxon>Sphingobacteriaceae</taxon>
        <taxon>Parapedobacter</taxon>
    </lineage>
</organism>
<dbReference type="RefSeq" id="WP_090973329.1">
    <property type="nucleotide sequence ID" value="NZ_FOLL01000007.1"/>
</dbReference>
<dbReference type="AlphaFoldDB" id="A0A1I1HQP0"/>
<reference evidence="1 2" key="1">
    <citation type="submission" date="2016-10" db="EMBL/GenBank/DDBJ databases">
        <authorList>
            <person name="de Groot N.N."/>
        </authorList>
    </citation>
    <scope>NUCLEOTIDE SEQUENCE [LARGE SCALE GENOMIC DNA]</scope>
    <source>
        <strain evidence="1 2">DSM 22900</strain>
    </source>
</reference>
<evidence type="ECO:0000313" key="1">
    <source>
        <dbReference type="EMBL" id="SFC26449.1"/>
    </source>
</evidence>
<dbReference type="OrthoDB" id="645138at2"/>
<protein>
    <submittedName>
        <fullName evidence="1">Uncharacterized protein</fullName>
    </submittedName>
</protein>
<sequence length="257" mass="28095">MAIQKSSITLEGQIGDLSFYKSNGKALVRQRTGASKERIKTAPSFARTRENNTEFGRASSAGKRIRVAARLALGERYTLFEDPTAVNRLTTRMTAVVRSDTTHGRGERTVLPENLPLLHGFSFNAVAALKDVLFIPPRCAYQRETGLLEVMLPALSPDNVMAAPKGVERCSFHVGAILFNTGVEPLPVVAQHQELLPMNRRTIPAQSFRLELPEASTDPVIICFGISFYGNLGGYPVPIQDQGRNVFEVIGVDVTVG</sequence>
<accession>A0A1I1HQP0</accession>
<keyword evidence="2" id="KW-1185">Reference proteome</keyword>
<gene>
    <name evidence="1" type="ORF">SAMN05421747_10773</name>
</gene>
<proteinExistence type="predicted"/>
<name>A0A1I1HQP0_9SPHI</name>
<dbReference type="STRING" id="623281.SAMN05421747_10773"/>
<dbReference type="EMBL" id="FOLL01000007">
    <property type="protein sequence ID" value="SFC26449.1"/>
    <property type="molecule type" value="Genomic_DNA"/>
</dbReference>
<evidence type="ECO:0000313" key="2">
    <source>
        <dbReference type="Proteomes" id="UP000199577"/>
    </source>
</evidence>